<gene>
    <name evidence="3" type="ORF">GCM10009665_01420</name>
</gene>
<name>A0ABN1VPR7_9ACTN</name>
<accession>A0ABN1VPR7</accession>
<dbReference type="SUPFAM" id="SSF52540">
    <property type="entry name" value="P-loop containing nucleoside triphosphate hydrolases"/>
    <property type="match status" value="1"/>
</dbReference>
<dbReference type="Proteomes" id="UP001500037">
    <property type="component" value="Unassembled WGS sequence"/>
</dbReference>
<sequence length="449" mass="48731">MTMTPTDITTASNGPVYEGRELSERLRSEVAQQLVADAQYREELGKPPRSATERRAVGERLLSEVMERHTARLLAQGTSALDPAVERRVLRAAHDALFGLGRLQALLDDADVENIDANGCDAVFVRYADGRKEQAAPIAASDGELVELIRTIAARGGSEERRFDRAVPRLNVQLPDGSRMFAVMAVSGRVSLSIRRHRYPRATLPQLRGLGVFDVELEDLLRALVLARKNIIVAGGTNMGKTTLLRALASEIPARERLVTIEDTYELGLHEDGLHPDVVPMQAREANIEGEGAIEQAELVRWGLRMAPDRVIVGEIRGAEVVPMCNAMSQGNDGSLSTIHASSSRGVFTKLAAYAVQAPERLSLEATNLLVASAVHFVVHLTRDTAGRRAVSSIREIVDADGGQLVSNEIYRPGPDRRAVAGAPLRASTLEDLAEVGYRRPQAVGGWGL</sequence>
<proteinExistence type="inferred from homology"/>
<keyword evidence="4" id="KW-1185">Reference proteome</keyword>
<dbReference type="CDD" id="cd01130">
    <property type="entry name" value="VirB11-like_ATPase"/>
    <property type="match status" value="1"/>
</dbReference>
<evidence type="ECO:0000313" key="4">
    <source>
        <dbReference type="Proteomes" id="UP001500037"/>
    </source>
</evidence>
<evidence type="ECO:0000313" key="3">
    <source>
        <dbReference type="EMBL" id="GAA1215304.1"/>
    </source>
</evidence>
<evidence type="ECO:0000256" key="1">
    <source>
        <dbReference type="ARBA" id="ARBA00006611"/>
    </source>
</evidence>
<comment type="caution">
    <text evidence="3">The sequence shown here is derived from an EMBL/GenBank/DDBJ whole genome shotgun (WGS) entry which is preliminary data.</text>
</comment>
<dbReference type="PANTHER" id="PTHR30486">
    <property type="entry name" value="TWITCHING MOTILITY PROTEIN PILT"/>
    <property type="match status" value="1"/>
</dbReference>
<organism evidence="3 4">
    <name type="scientific">Kitasatospora nipponensis</name>
    <dbReference type="NCBI Taxonomy" id="258049"/>
    <lineage>
        <taxon>Bacteria</taxon>
        <taxon>Bacillati</taxon>
        <taxon>Actinomycetota</taxon>
        <taxon>Actinomycetes</taxon>
        <taxon>Kitasatosporales</taxon>
        <taxon>Streptomycetaceae</taxon>
        <taxon>Kitasatospora</taxon>
    </lineage>
</organism>
<dbReference type="RefSeq" id="WP_344437709.1">
    <property type="nucleotide sequence ID" value="NZ_BAAALF010000001.1"/>
</dbReference>
<dbReference type="InterPro" id="IPR050921">
    <property type="entry name" value="T4SS_GSP_E_ATPase"/>
</dbReference>
<dbReference type="PANTHER" id="PTHR30486:SF6">
    <property type="entry name" value="TYPE IV PILUS RETRACTATION ATPASE PILT"/>
    <property type="match status" value="1"/>
</dbReference>
<dbReference type="Gene3D" id="3.30.450.380">
    <property type="match status" value="1"/>
</dbReference>
<comment type="similarity">
    <text evidence="1">Belongs to the GSP E family.</text>
</comment>
<dbReference type="InterPro" id="IPR027417">
    <property type="entry name" value="P-loop_NTPase"/>
</dbReference>
<dbReference type="EMBL" id="BAAALF010000001">
    <property type="protein sequence ID" value="GAA1215304.1"/>
    <property type="molecule type" value="Genomic_DNA"/>
</dbReference>
<dbReference type="Gene3D" id="3.40.50.300">
    <property type="entry name" value="P-loop containing nucleotide triphosphate hydrolases"/>
    <property type="match status" value="1"/>
</dbReference>
<protein>
    <submittedName>
        <fullName evidence="3">ATPase, T2SS/T4P/T4SS family</fullName>
    </submittedName>
</protein>
<dbReference type="InterPro" id="IPR001482">
    <property type="entry name" value="T2SS/T4SS_dom"/>
</dbReference>
<dbReference type="Pfam" id="PF00437">
    <property type="entry name" value="T2SSE"/>
    <property type="match status" value="1"/>
</dbReference>
<reference evidence="3 4" key="1">
    <citation type="journal article" date="2019" name="Int. J. Syst. Evol. Microbiol.">
        <title>The Global Catalogue of Microorganisms (GCM) 10K type strain sequencing project: providing services to taxonomists for standard genome sequencing and annotation.</title>
        <authorList>
            <consortium name="The Broad Institute Genomics Platform"/>
            <consortium name="The Broad Institute Genome Sequencing Center for Infectious Disease"/>
            <person name="Wu L."/>
            <person name="Ma J."/>
        </authorList>
    </citation>
    <scope>NUCLEOTIDE SEQUENCE [LARGE SCALE GENOMIC DNA]</scope>
    <source>
        <strain evidence="3 4">JCM 13004</strain>
    </source>
</reference>
<evidence type="ECO:0000259" key="2">
    <source>
        <dbReference type="Pfam" id="PF00437"/>
    </source>
</evidence>
<feature type="domain" description="Bacterial type II secretion system protein E" evidence="2">
    <location>
        <begin position="107"/>
        <end position="384"/>
    </location>
</feature>